<reference evidence="2 3" key="1">
    <citation type="submission" date="2020-07" db="EMBL/GenBank/DDBJ databases">
        <title>Chryseobacterium sp.cx-624.</title>
        <authorList>
            <person name="Yang C."/>
        </authorList>
    </citation>
    <scope>NUCLEOTIDE SEQUENCE [LARGE SCALE GENOMIC DNA]</scope>
    <source>
        <strain evidence="3">cx-624</strain>
        <strain evidence="2">Cx-624</strain>
    </source>
</reference>
<dbReference type="AlphaFoldDB" id="A0A7D7LPH2"/>
<reference evidence="1" key="3">
    <citation type="submission" date="2020-07" db="EMBL/GenBank/DDBJ databases">
        <authorList>
            <person name="Yang C."/>
        </authorList>
    </citation>
    <scope>NUCLEOTIDE SEQUENCE</scope>
    <source>
        <strain evidence="1">Cx-624</strain>
    </source>
</reference>
<dbReference type="EMBL" id="JACEUX010000002">
    <property type="protein sequence ID" value="MBA5246882.1"/>
    <property type="molecule type" value="Genomic_DNA"/>
</dbReference>
<gene>
    <name evidence="2" type="ORF">H1R16_08585</name>
    <name evidence="1" type="ORF">H2507_06855</name>
</gene>
<reference evidence="4" key="2">
    <citation type="submission" date="2020-07" db="EMBL/GenBank/DDBJ databases">
        <title>Flavobacterium sp. xlx-214.</title>
        <authorList>
            <person name="Yang C."/>
        </authorList>
    </citation>
    <scope>NUCLEOTIDE SEQUENCE [LARGE SCALE GENOMIC DNA]</scope>
    <source>
        <strain evidence="4">CX-624</strain>
    </source>
</reference>
<dbReference type="RefSeq" id="WP_181886989.1">
    <property type="nucleotide sequence ID" value="NZ_CP059472.1"/>
</dbReference>
<evidence type="ECO:0000313" key="3">
    <source>
        <dbReference type="Proteomes" id="UP000515349"/>
    </source>
</evidence>
<organism evidence="2 3">
    <name type="scientific">Marnyiella aurantia</name>
    <dbReference type="NCBI Taxonomy" id="2758037"/>
    <lineage>
        <taxon>Bacteria</taxon>
        <taxon>Pseudomonadati</taxon>
        <taxon>Bacteroidota</taxon>
        <taxon>Flavobacteriia</taxon>
        <taxon>Flavobacteriales</taxon>
        <taxon>Weeksellaceae</taxon>
        <taxon>Marnyiella</taxon>
    </lineage>
</organism>
<dbReference type="Proteomes" id="UP000515349">
    <property type="component" value="Chromosome"/>
</dbReference>
<protein>
    <submittedName>
        <fullName evidence="2">Uncharacterized protein</fullName>
    </submittedName>
</protein>
<dbReference type="KEGG" id="cbau:H1R16_08585"/>
<dbReference type="Proteomes" id="UP000539710">
    <property type="component" value="Unassembled WGS sequence"/>
</dbReference>
<name>A0A7D7LPH2_9FLAO</name>
<evidence type="ECO:0000313" key="1">
    <source>
        <dbReference type="EMBL" id="MBA5246882.1"/>
    </source>
</evidence>
<evidence type="ECO:0000313" key="2">
    <source>
        <dbReference type="EMBL" id="QMS97774.1"/>
    </source>
</evidence>
<evidence type="ECO:0000313" key="4">
    <source>
        <dbReference type="Proteomes" id="UP000539710"/>
    </source>
</evidence>
<keyword evidence="4" id="KW-1185">Reference proteome</keyword>
<dbReference type="EMBL" id="CP059472">
    <property type="protein sequence ID" value="QMS97774.1"/>
    <property type="molecule type" value="Genomic_DNA"/>
</dbReference>
<accession>A0A7D7LPH2</accession>
<sequence length="184" mass="20952">MKTIVTTFFILLFSLLQSQVKKVDIVDFYNWTSNSGIKYQFILVSENLSKFDMPISAVIRVRYSTDGNITYKTAEFGANVVMNRDRRSEGELSVHINAAETASMVQGASGYSPDNFILYYDTEGNYLRGYQADYNELAKSDVGYAKVFHISAPTGDQMRGLIRLFYRSSDPLYRDLMTLAARYD</sequence>
<proteinExistence type="predicted"/>